<evidence type="ECO:0000259" key="2">
    <source>
        <dbReference type="Pfam" id="PF07589"/>
    </source>
</evidence>
<sequence>MNDGGDIDAPVPVPLPASAFLLLGGLGSLALRRRKRA</sequence>
<feature type="transmembrane region" description="Helical" evidence="1">
    <location>
        <begin position="12"/>
        <end position="31"/>
    </location>
</feature>
<accession>A0ABV7GX53</accession>
<protein>
    <submittedName>
        <fullName evidence="3">VPLPA-CTERM sorting domain-containing protein</fullName>
    </submittedName>
</protein>
<dbReference type="EMBL" id="JBHRTB010000010">
    <property type="protein sequence ID" value="MFC3144790.1"/>
    <property type="molecule type" value="Genomic_DNA"/>
</dbReference>
<dbReference type="NCBIfam" id="TIGR03370">
    <property type="entry name" value="VPLPA-CTERM"/>
    <property type="match status" value="1"/>
</dbReference>
<comment type="caution">
    <text evidence="3">The sequence shown here is derived from an EMBL/GenBank/DDBJ whole genome shotgun (WGS) entry which is preliminary data.</text>
</comment>
<keyword evidence="1" id="KW-0812">Transmembrane</keyword>
<dbReference type="InterPro" id="IPR022472">
    <property type="entry name" value="VPLPA-CTERM"/>
</dbReference>
<dbReference type="Pfam" id="PF07589">
    <property type="entry name" value="PEP-CTERM"/>
    <property type="match status" value="1"/>
</dbReference>
<name>A0ABV7GX53_9RHOB</name>
<evidence type="ECO:0000256" key="1">
    <source>
        <dbReference type="SAM" id="Phobius"/>
    </source>
</evidence>
<keyword evidence="1" id="KW-0472">Membrane</keyword>
<dbReference type="NCBIfam" id="TIGR01167">
    <property type="entry name" value="LPXTG_anchor"/>
    <property type="match status" value="1"/>
</dbReference>
<reference evidence="4" key="1">
    <citation type="journal article" date="2019" name="Int. J. Syst. Evol. Microbiol.">
        <title>The Global Catalogue of Microorganisms (GCM) 10K type strain sequencing project: providing services to taxonomists for standard genome sequencing and annotation.</title>
        <authorList>
            <consortium name="The Broad Institute Genomics Platform"/>
            <consortium name="The Broad Institute Genome Sequencing Center for Infectious Disease"/>
            <person name="Wu L."/>
            <person name="Ma J."/>
        </authorList>
    </citation>
    <scope>NUCLEOTIDE SEQUENCE [LARGE SCALE GENOMIC DNA]</scope>
    <source>
        <strain evidence="4">KCTC 52366</strain>
    </source>
</reference>
<dbReference type="Proteomes" id="UP001595632">
    <property type="component" value="Unassembled WGS sequence"/>
</dbReference>
<dbReference type="InterPro" id="IPR013424">
    <property type="entry name" value="Ice-binding_C"/>
</dbReference>
<dbReference type="RefSeq" id="WP_275634359.1">
    <property type="nucleotide sequence ID" value="NZ_JARGYD010000009.1"/>
</dbReference>
<organism evidence="3 4">
    <name type="scientific">Psychromarinibacter halotolerans</name>
    <dbReference type="NCBI Taxonomy" id="1775175"/>
    <lineage>
        <taxon>Bacteria</taxon>
        <taxon>Pseudomonadati</taxon>
        <taxon>Pseudomonadota</taxon>
        <taxon>Alphaproteobacteria</taxon>
        <taxon>Rhodobacterales</taxon>
        <taxon>Paracoccaceae</taxon>
        <taxon>Psychromarinibacter</taxon>
    </lineage>
</organism>
<keyword evidence="4" id="KW-1185">Reference proteome</keyword>
<proteinExistence type="predicted"/>
<evidence type="ECO:0000313" key="3">
    <source>
        <dbReference type="EMBL" id="MFC3144790.1"/>
    </source>
</evidence>
<keyword evidence="1" id="KW-1133">Transmembrane helix</keyword>
<gene>
    <name evidence="3" type="ORF">ACFOGP_18865</name>
</gene>
<evidence type="ECO:0000313" key="4">
    <source>
        <dbReference type="Proteomes" id="UP001595632"/>
    </source>
</evidence>
<feature type="domain" description="Ice-binding protein C-terminal" evidence="2">
    <location>
        <begin position="12"/>
        <end position="35"/>
    </location>
</feature>
<dbReference type="NCBIfam" id="TIGR02595">
    <property type="entry name" value="PEP_CTERM"/>
    <property type="match status" value="1"/>
</dbReference>